<protein>
    <submittedName>
        <fullName evidence="3">Glycosyltransferase</fullName>
    </submittedName>
</protein>
<dbReference type="InterPro" id="IPR001173">
    <property type="entry name" value="Glyco_trans_2-like"/>
</dbReference>
<evidence type="ECO:0000259" key="2">
    <source>
        <dbReference type="Pfam" id="PF00535"/>
    </source>
</evidence>
<dbReference type="PANTHER" id="PTHR43179:SF7">
    <property type="entry name" value="RHAMNOSYLTRANSFERASE WBBL"/>
    <property type="match status" value="1"/>
</dbReference>
<evidence type="ECO:0000256" key="1">
    <source>
        <dbReference type="SAM" id="MobiDB-lite"/>
    </source>
</evidence>
<proteinExistence type="predicted"/>
<dbReference type="Proteomes" id="UP000483379">
    <property type="component" value="Unassembled WGS sequence"/>
</dbReference>
<name>A0A6M0JVD0_9GAMM</name>
<feature type="region of interest" description="Disordered" evidence="1">
    <location>
        <begin position="29"/>
        <end position="51"/>
    </location>
</feature>
<evidence type="ECO:0000313" key="3">
    <source>
        <dbReference type="EMBL" id="NEV61129.1"/>
    </source>
</evidence>
<sequence>MTHRLQSQRFWSTAHPALLPHFQATLSRSTSRHARSAHGRSEPSAAKNKAAPPNPSWILFIQPGVTLSEHALYWLAEVIQAHPEARLIYSDHDYRQADGTLCAPAFKPDWSPELLRSTNYIGPAVALHRETLLGMMSIHEASETFGSDPHDLLLRFCEHLQPSEIRHLAAPLWHLPIASAKSASTLEDASGRNPVQAHLDRLGIAATATRTHRGHYRVRYAISDPPPLVKVLIPTRDALEYLRPCVESLLSRTRYPHFEVLVIDNGSEQAETLAYLEKLDATPRVHVLRDARPFNFSALNNAGARQARGQVLCLLNNDTEVISPDWMETMLGHLVQPGVGVVGAKLYYSDGRVQHAGDTVGPGGCAHHLHAFLEREDPGYCDRAILTQDLSAVTAACLMTWRNLYLGLGGLDEEHLPVAFNDVDYCLRVREHGQRVVWTPHAELYHHESVSRGKQEDPKKSARAARELAYMRARWGQAMRHDPFYNLNLSYQRPDFSLSYMPMVERPWR</sequence>
<gene>
    <name evidence="3" type="ORF">G3446_04305</name>
</gene>
<dbReference type="InterPro" id="IPR029044">
    <property type="entry name" value="Nucleotide-diphossugar_trans"/>
</dbReference>
<dbReference type="AlphaFoldDB" id="A0A6M0JVD0"/>
<organism evidence="3 4">
    <name type="scientific">Thiorhodococcus minor</name>
    <dbReference type="NCBI Taxonomy" id="57489"/>
    <lineage>
        <taxon>Bacteria</taxon>
        <taxon>Pseudomonadati</taxon>
        <taxon>Pseudomonadota</taxon>
        <taxon>Gammaproteobacteria</taxon>
        <taxon>Chromatiales</taxon>
        <taxon>Chromatiaceae</taxon>
        <taxon>Thiorhodococcus</taxon>
    </lineage>
</organism>
<accession>A0A6M0JVD0</accession>
<dbReference type="GO" id="GO:0016740">
    <property type="term" value="F:transferase activity"/>
    <property type="evidence" value="ECO:0007669"/>
    <property type="project" value="UniProtKB-KW"/>
</dbReference>
<keyword evidence="3" id="KW-0808">Transferase</keyword>
<evidence type="ECO:0000313" key="4">
    <source>
        <dbReference type="Proteomes" id="UP000483379"/>
    </source>
</evidence>
<dbReference type="PANTHER" id="PTHR43179">
    <property type="entry name" value="RHAMNOSYLTRANSFERASE WBBL"/>
    <property type="match status" value="1"/>
</dbReference>
<reference evidence="3 4" key="1">
    <citation type="submission" date="2020-02" db="EMBL/GenBank/DDBJ databases">
        <title>Genome sequences of Thiorhodococcus mannitoliphagus and Thiorhodococcus minor, purple sulfur photosynthetic bacteria in the gammaproteobacterial family, Chromatiaceae.</title>
        <authorList>
            <person name="Aviles F.A."/>
            <person name="Meyer T.E."/>
            <person name="Kyndt J.A."/>
        </authorList>
    </citation>
    <scope>NUCLEOTIDE SEQUENCE [LARGE SCALE GENOMIC DNA]</scope>
    <source>
        <strain evidence="3 4">DSM 11518</strain>
    </source>
</reference>
<dbReference type="SUPFAM" id="SSF53448">
    <property type="entry name" value="Nucleotide-diphospho-sugar transferases"/>
    <property type="match status" value="1"/>
</dbReference>
<dbReference type="CDD" id="cd04186">
    <property type="entry name" value="GT_2_like_c"/>
    <property type="match status" value="1"/>
</dbReference>
<comment type="caution">
    <text evidence="3">The sequence shown here is derived from an EMBL/GenBank/DDBJ whole genome shotgun (WGS) entry which is preliminary data.</text>
</comment>
<feature type="domain" description="Glycosyltransferase 2-like" evidence="2">
    <location>
        <begin position="231"/>
        <end position="352"/>
    </location>
</feature>
<keyword evidence="4" id="KW-1185">Reference proteome</keyword>
<dbReference type="Gene3D" id="3.90.550.10">
    <property type="entry name" value="Spore Coat Polysaccharide Biosynthesis Protein SpsA, Chain A"/>
    <property type="match status" value="2"/>
</dbReference>
<dbReference type="Pfam" id="PF00535">
    <property type="entry name" value="Glycos_transf_2"/>
    <property type="match status" value="1"/>
</dbReference>
<dbReference type="EMBL" id="JAAIJQ010000008">
    <property type="protein sequence ID" value="NEV61129.1"/>
    <property type="molecule type" value="Genomic_DNA"/>
</dbReference>